<sequence>MTSTHSNSASSSQGMKVLSKDDKDASMHTHFMHLAIEQAQLSAPVPSGYCVGAVLVQEAHQDLTSTEVPVADRFKVLATGHSRELPGNTHAEECCLLKLAEVEDKESQLLLNDPLLADLEKKNKNRRPKTELIMYSTMEPCSTRLSGNKSCSERLIESGVRRVYVGVREPDHFVKTVVGVENMVQEGIQVVHIPGFEEQCLAPNRHILH</sequence>
<accession>A0A9P3HA08</accession>
<dbReference type="InterPro" id="IPR002125">
    <property type="entry name" value="CMP_dCMP_dom"/>
</dbReference>
<dbReference type="Gene3D" id="3.40.140.10">
    <property type="entry name" value="Cytidine Deaminase, domain 2"/>
    <property type="match status" value="1"/>
</dbReference>
<keyword evidence="4" id="KW-1185">Reference proteome</keyword>
<dbReference type="OrthoDB" id="252265at2759"/>
<gene>
    <name evidence="3" type="ORF">EMPS_05068</name>
</gene>
<reference evidence="3" key="1">
    <citation type="submission" date="2021-11" db="EMBL/GenBank/DDBJ databases">
        <authorList>
            <person name="Herlambang A."/>
            <person name="Guo Y."/>
            <person name="Takashima Y."/>
            <person name="Nishizawa T."/>
        </authorList>
    </citation>
    <scope>NUCLEOTIDE SEQUENCE</scope>
    <source>
        <strain evidence="3">E1425</strain>
    </source>
</reference>
<dbReference type="GO" id="GO:0006139">
    <property type="term" value="P:nucleobase-containing compound metabolic process"/>
    <property type="evidence" value="ECO:0007669"/>
    <property type="project" value="UniProtKB-ARBA"/>
</dbReference>
<dbReference type="SUPFAM" id="SSF53927">
    <property type="entry name" value="Cytidine deaminase-like"/>
    <property type="match status" value="1"/>
</dbReference>
<feature type="compositionally biased region" description="Low complexity" evidence="1">
    <location>
        <begin position="1"/>
        <end position="12"/>
    </location>
</feature>
<dbReference type="PANTHER" id="PTHR11079:SF162">
    <property type="entry name" value="RIBOFLAVIN BIOSYNTHESIS PROTEIN PYRD, CHLOROPLASTIC"/>
    <property type="match status" value="1"/>
</dbReference>
<comment type="caution">
    <text evidence="3">The sequence shown here is derived from an EMBL/GenBank/DDBJ whole genome shotgun (WGS) entry which is preliminary data.</text>
</comment>
<organism evidence="3 4">
    <name type="scientific">Entomortierella parvispora</name>
    <dbReference type="NCBI Taxonomy" id="205924"/>
    <lineage>
        <taxon>Eukaryota</taxon>
        <taxon>Fungi</taxon>
        <taxon>Fungi incertae sedis</taxon>
        <taxon>Mucoromycota</taxon>
        <taxon>Mortierellomycotina</taxon>
        <taxon>Mortierellomycetes</taxon>
        <taxon>Mortierellales</taxon>
        <taxon>Mortierellaceae</taxon>
        <taxon>Entomortierella</taxon>
    </lineage>
</organism>
<dbReference type="InterPro" id="IPR016193">
    <property type="entry name" value="Cytidine_deaminase-like"/>
</dbReference>
<dbReference type="Pfam" id="PF18785">
    <property type="entry name" value="Inv-AAD"/>
    <property type="match status" value="1"/>
</dbReference>
<dbReference type="AlphaFoldDB" id="A0A9P3HA08"/>
<dbReference type="PANTHER" id="PTHR11079">
    <property type="entry name" value="CYTOSINE DEAMINASE FAMILY MEMBER"/>
    <property type="match status" value="1"/>
</dbReference>
<proteinExistence type="predicted"/>
<dbReference type="PROSITE" id="PS51747">
    <property type="entry name" value="CYT_DCMP_DEAMINASES_2"/>
    <property type="match status" value="1"/>
</dbReference>
<name>A0A9P3HA08_9FUNG</name>
<evidence type="ECO:0000259" key="2">
    <source>
        <dbReference type="PROSITE" id="PS51747"/>
    </source>
</evidence>
<feature type="region of interest" description="Disordered" evidence="1">
    <location>
        <begin position="1"/>
        <end position="23"/>
    </location>
</feature>
<protein>
    <recommendedName>
        <fullName evidence="2">CMP/dCMP-type deaminase domain-containing protein</fullName>
    </recommendedName>
</protein>
<dbReference type="GO" id="GO:0008835">
    <property type="term" value="F:diaminohydroxyphosphoribosylaminopyrimidine deaminase activity"/>
    <property type="evidence" value="ECO:0007669"/>
    <property type="project" value="TreeGrafter"/>
</dbReference>
<evidence type="ECO:0000256" key="1">
    <source>
        <dbReference type="SAM" id="MobiDB-lite"/>
    </source>
</evidence>
<evidence type="ECO:0000313" key="3">
    <source>
        <dbReference type="EMBL" id="GJJ72710.1"/>
    </source>
</evidence>
<feature type="domain" description="CMP/dCMP-type deaminase" evidence="2">
    <location>
        <begin position="26"/>
        <end position="191"/>
    </location>
</feature>
<dbReference type="EMBL" id="BQFW01000007">
    <property type="protein sequence ID" value="GJJ72710.1"/>
    <property type="molecule type" value="Genomic_DNA"/>
</dbReference>
<dbReference type="Proteomes" id="UP000827284">
    <property type="component" value="Unassembled WGS sequence"/>
</dbReference>
<reference evidence="3" key="2">
    <citation type="journal article" date="2022" name="Microbiol. Resour. Announc.">
        <title>Whole-Genome Sequence of Entomortierella parvispora E1425, a Mucoromycotan Fungus Associated with Burkholderiaceae-Related Endosymbiotic Bacteria.</title>
        <authorList>
            <person name="Herlambang A."/>
            <person name="Guo Y."/>
            <person name="Takashima Y."/>
            <person name="Narisawa K."/>
            <person name="Ohta H."/>
            <person name="Nishizawa T."/>
        </authorList>
    </citation>
    <scope>NUCLEOTIDE SEQUENCE</scope>
    <source>
        <strain evidence="3">E1425</strain>
    </source>
</reference>
<evidence type="ECO:0000313" key="4">
    <source>
        <dbReference type="Proteomes" id="UP000827284"/>
    </source>
</evidence>